<protein>
    <recommendedName>
        <fullName evidence="1">Ig-like domain-containing protein</fullName>
    </recommendedName>
</protein>
<sequence length="117" mass="12764">LGLSYRCSLFLIHCSSSGAQIILTQSPAVESVAVGDTVTLNCQSSSSVGSYLAWYQQKPGESPKLLFYSLSSKVSGVPDRFSHSRDGTNYRLKISGVQAEDAGDYYCQQHASWPYTQ</sequence>
<dbReference type="Gene3D" id="2.60.40.10">
    <property type="entry name" value="Immunoglobulins"/>
    <property type="match status" value="1"/>
</dbReference>
<dbReference type="InterPro" id="IPR050150">
    <property type="entry name" value="IgV_Light_Chain"/>
</dbReference>
<dbReference type="SMART" id="SM00409">
    <property type="entry name" value="IG"/>
    <property type="match status" value="1"/>
</dbReference>
<reference evidence="2" key="1">
    <citation type="submission" date="2025-08" db="UniProtKB">
        <authorList>
            <consortium name="Ensembl"/>
        </authorList>
    </citation>
    <scope>IDENTIFICATION</scope>
</reference>
<proteinExistence type="predicted"/>
<dbReference type="SMART" id="SM00406">
    <property type="entry name" value="IGv"/>
    <property type="match status" value="1"/>
</dbReference>
<evidence type="ECO:0000259" key="1">
    <source>
        <dbReference type="PROSITE" id="PS50835"/>
    </source>
</evidence>
<dbReference type="GeneTree" id="ENSGT01150000286991"/>
<dbReference type="AlphaFoldDB" id="A0A3B3T0L9"/>
<dbReference type="Ensembl" id="ENSPKIT00000017146.1">
    <property type="protein sequence ID" value="ENSPKIP00000036205.1"/>
    <property type="gene ID" value="ENSPKIG00000014852.1"/>
</dbReference>
<dbReference type="InterPro" id="IPR007110">
    <property type="entry name" value="Ig-like_dom"/>
</dbReference>
<dbReference type="InterPro" id="IPR036179">
    <property type="entry name" value="Ig-like_dom_sf"/>
</dbReference>
<dbReference type="PROSITE" id="PS50835">
    <property type="entry name" value="IG_LIKE"/>
    <property type="match status" value="1"/>
</dbReference>
<dbReference type="InterPro" id="IPR013106">
    <property type="entry name" value="Ig_V-set"/>
</dbReference>
<name>A0A3B3T0L9_9TELE</name>
<dbReference type="InterPro" id="IPR003599">
    <property type="entry name" value="Ig_sub"/>
</dbReference>
<dbReference type="InterPro" id="IPR013783">
    <property type="entry name" value="Ig-like_fold"/>
</dbReference>
<dbReference type="SUPFAM" id="SSF48726">
    <property type="entry name" value="Immunoglobulin"/>
    <property type="match status" value="1"/>
</dbReference>
<evidence type="ECO:0000313" key="2">
    <source>
        <dbReference type="Ensembl" id="ENSPKIP00000036205.1"/>
    </source>
</evidence>
<feature type="domain" description="Ig-like" evidence="1">
    <location>
        <begin position="19"/>
        <end position="117"/>
    </location>
</feature>
<dbReference type="STRING" id="1676925.ENSPKIP00000036205"/>
<keyword evidence="3" id="KW-1185">Reference proteome</keyword>
<organism evidence="2 3">
    <name type="scientific">Paramormyrops kingsleyae</name>
    <dbReference type="NCBI Taxonomy" id="1676925"/>
    <lineage>
        <taxon>Eukaryota</taxon>
        <taxon>Metazoa</taxon>
        <taxon>Chordata</taxon>
        <taxon>Craniata</taxon>
        <taxon>Vertebrata</taxon>
        <taxon>Euteleostomi</taxon>
        <taxon>Actinopterygii</taxon>
        <taxon>Neopterygii</taxon>
        <taxon>Teleostei</taxon>
        <taxon>Osteoglossocephala</taxon>
        <taxon>Osteoglossomorpha</taxon>
        <taxon>Osteoglossiformes</taxon>
        <taxon>Mormyridae</taxon>
        <taxon>Paramormyrops</taxon>
    </lineage>
</organism>
<dbReference type="Pfam" id="PF07686">
    <property type="entry name" value="V-set"/>
    <property type="match status" value="1"/>
</dbReference>
<dbReference type="Proteomes" id="UP000261540">
    <property type="component" value="Unplaced"/>
</dbReference>
<accession>A0A3B3T0L9</accession>
<reference evidence="2" key="2">
    <citation type="submission" date="2025-09" db="UniProtKB">
        <authorList>
            <consortium name="Ensembl"/>
        </authorList>
    </citation>
    <scope>IDENTIFICATION</scope>
</reference>
<dbReference type="FunFam" id="2.60.40.10:FF:001230">
    <property type="entry name" value="Immunoglobulin kappa variable 8-16"/>
    <property type="match status" value="1"/>
</dbReference>
<dbReference type="PANTHER" id="PTHR23267">
    <property type="entry name" value="IMMUNOGLOBULIN LIGHT CHAIN"/>
    <property type="match status" value="1"/>
</dbReference>
<evidence type="ECO:0000313" key="3">
    <source>
        <dbReference type="Proteomes" id="UP000261540"/>
    </source>
</evidence>